<sequence>MSRVIHFEIPAVKPERAVEFYKKAFGWKIEKWAGPMDYWNITTGGAKEPGIDGAIMSIDGAIKQVVNTIGVENLAAAAKKIIAAGGKRVSPDQAVPGIGYFAYFADTEGNPFGLMQNDPSAK</sequence>
<comment type="caution">
    <text evidence="2">The sequence shown here is derived from an EMBL/GenBank/DDBJ whole genome shotgun (WGS) entry which is preliminary data.</text>
</comment>
<dbReference type="SUPFAM" id="SSF54593">
    <property type="entry name" value="Glyoxalase/Bleomycin resistance protein/Dihydroxybiphenyl dioxygenase"/>
    <property type="match status" value="1"/>
</dbReference>
<dbReference type="InterPro" id="IPR041581">
    <property type="entry name" value="Glyoxalase_6"/>
</dbReference>
<organism evidence="2 3">
    <name type="scientific">Dehalogenimonas alkenigignens</name>
    <dbReference type="NCBI Taxonomy" id="1217799"/>
    <lineage>
        <taxon>Bacteria</taxon>
        <taxon>Bacillati</taxon>
        <taxon>Chloroflexota</taxon>
        <taxon>Dehalococcoidia</taxon>
        <taxon>Dehalococcoidales</taxon>
        <taxon>Dehalococcoidaceae</taxon>
        <taxon>Dehalogenimonas</taxon>
    </lineage>
</organism>
<dbReference type="RefSeq" id="WP_058438838.1">
    <property type="nucleotide sequence ID" value="NZ_KQ758903.1"/>
</dbReference>
<evidence type="ECO:0000259" key="1">
    <source>
        <dbReference type="PROSITE" id="PS51819"/>
    </source>
</evidence>
<dbReference type="AlphaFoldDB" id="A0A0W0GH86"/>
<dbReference type="STRING" id="1217799.DEALK_07610"/>
<dbReference type="PROSITE" id="PS51819">
    <property type="entry name" value="VOC"/>
    <property type="match status" value="1"/>
</dbReference>
<evidence type="ECO:0000313" key="2">
    <source>
        <dbReference type="EMBL" id="KTB47916.1"/>
    </source>
</evidence>
<dbReference type="PANTHER" id="PTHR33993:SF2">
    <property type="entry name" value="VOC DOMAIN-CONTAINING PROTEIN"/>
    <property type="match status" value="1"/>
</dbReference>
<dbReference type="InterPro" id="IPR029068">
    <property type="entry name" value="Glyas_Bleomycin-R_OHBP_Dase"/>
</dbReference>
<protein>
    <submittedName>
        <fullName evidence="2">Putative enzyme</fullName>
    </submittedName>
</protein>
<dbReference type="InterPro" id="IPR037523">
    <property type="entry name" value="VOC_core"/>
</dbReference>
<dbReference type="Gene3D" id="3.10.180.10">
    <property type="entry name" value="2,3-Dihydroxybiphenyl 1,2-Dioxygenase, domain 1"/>
    <property type="match status" value="1"/>
</dbReference>
<evidence type="ECO:0000313" key="3">
    <source>
        <dbReference type="Proteomes" id="UP000053947"/>
    </source>
</evidence>
<feature type="domain" description="VOC" evidence="1">
    <location>
        <begin position="3"/>
        <end position="117"/>
    </location>
</feature>
<dbReference type="Proteomes" id="UP000053947">
    <property type="component" value="Unassembled WGS sequence"/>
</dbReference>
<dbReference type="Pfam" id="PF18029">
    <property type="entry name" value="Glyoxalase_6"/>
    <property type="match status" value="1"/>
</dbReference>
<proteinExistence type="predicted"/>
<name>A0A0W0GH86_9CHLR</name>
<reference evidence="2 3" key="1">
    <citation type="submission" date="2015-06" db="EMBL/GenBank/DDBJ databases">
        <title>Genome sequence of the organohalide-respiring Dehalogenimonas alkenigignens type strain (IP3-3T).</title>
        <authorList>
            <person name="Key T.A."/>
            <person name="Richmond D.P."/>
            <person name="Bowman K.S."/>
            <person name="Cho Y.-J."/>
            <person name="Chun J."/>
            <person name="da Costa M.S."/>
            <person name="Rainey F.A."/>
            <person name="Moe W.M."/>
        </authorList>
    </citation>
    <scope>NUCLEOTIDE SEQUENCE [LARGE SCALE GENOMIC DNA]</scope>
    <source>
        <strain evidence="2 3">IP3-3</strain>
    </source>
</reference>
<dbReference type="InterPro" id="IPR052164">
    <property type="entry name" value="Anthracycline_SecMetBiosynth"/>
</dbReference>
<keyword evidence="3" id="KW-1185">Reference proteome</keyword>
<dbReference type="EMBL" id="LFDV01000002">
    <property type="protein sequence ID" value="KTB47916.1"/>
    <property type="molecule type" value="Genomic_DNA"/>
</dbReference>
<dbReference type="PANTHER" id="PTHR33993">
    <property type="entry name" value="GLYOXALASE-RELATED"/>
    <property type="match status" value="1"/>
</dbReference>
<gene>
    <name evidence="2" type="ORF">DEALK_07610</name>
</gene>
<dbReference type="OrthoDB" id="9804235at2"/>
<accession>A0A0W0GH86</accession>